<keyword evidence="3" id="KW-1185">Reference proteome</keyword>
<reference evidence="2" key="1">
    <citation type="submission" date="2023-06" db="EMBL/GenBank/DDBJ databases">
        <title>Genome-scale phylogeny and comparative genomics of the fungal order Sordariales.</title>
        <authorList>
            <consortium name="Lawrence Berkeley National Laboratory"/>
            <person name="Hensen N."/>
            <person name="Bonometti L."/>
            <person name="Westerberg I."/>
            <person name="Brannstrom I.O."/>
            <person name="Guillou S."/>
            <person name="Cros-Aarteil S."/>
            <person name="Calhoun S."/>
            <person name="Haridas S."/>
            <person name="Kuo A."/>
            <person name="Mondo S."/>
            <person name="Pangilinan J."/>
            <person name="Riley R."/>
            <person name="LaButti K."/>
            <person name="Andreopoulos B."/>
            <person name="Lipzen A."/>
            <person name="Chen C."/>
            <person name="Yanf M."/>
            <person name="Daum C."/>
            <person name="Ng V."/>
            <person name="Clum A."/>
            <person name="Steindorff A."/>
            <person name="Ohm R."/>
            <person name="Martin F."/>
            <person name="Silar P."/>
            <person name="Natvig D."/>
            <person name="Lalanne C."/>
            <person name="Gautier V."/>
            <person name="Ament-velasquez S.L."/>
            <person name="Kruys A."/>
            <person name="Hutchinson M.I."/>
            <person name="Powell A.J."/>
            <person name="Barry K."/>
            <person name="Miller A.N."/>
            <person name="Grigoriev I.V."/>
            <person name="Debuchy R."/>
            <person name="Gladieux P."/>
            <person name="Thoren M.H."/>
            <person name="Johannesson H."/>
        </authorList>
    </citation>
    <scope>NUCLEOTIDE SEQUENCE</scope>
    <source>
        <strain evidence="2">SMH3187-1</strain>
    </source>
</reference>
<protein>
    <recommendedName>
        <fullName evidence="4">Acid protease</fullName>
    </recommendedName>
</protein>
<organism evidence="2 3">
    <name type="scientific">Schizothecium vesticola</name>
    <dbReference type="NCBI Taxonomy" id="314040"/>
    <lineage>
        <taxon>Eukaryota</taxon>
        <taxon>Fungi</taxon>
        <taxon>Dikarya</taxon>
        <taxon>Ascomycota</taxon>
        <taxon>Pezizomycotina</taxon>
        <taxon>Sordariomycetes</taxon>
        <taxon>Sordariomycetidae</taxon>
        <taxon>Sordariales</taxon>
        <taxon>Schizotheciaceae</taxon>
        <taxon>Schizothecium</taxon>
    </lineage>
</organism>
<name>A0AA40F8J9_9PEZI</name>
<feature type="signal peptide" evidence="1">
    <location>
        <begin position="1"/>
        <end position="21"/>
    </location>
</feature>
<feature type="chain" id="PRO_5041388663" description="Acid protease" evidence="1">
    <location>
        <begin position="22"/>
        <end position="569"/>
    </location>
</feature>
<dbReference type="SUPFAM" id="SSF50630">
    <property type="entry name" value="Acid proteases"/>
    <property type="match status" value="1"/>
</dbReference>
<evidence type="ECO:0000256" key="1">
    <source>
        <dbReference type="SAM" id="SignalP"/>
    </source>
</evidence>
<gene>
    <name evidence="2" type="ORF">B0T18DRAFT_385143</name>
</gene>
<evidence type="ECO:0008006" key="4">
    <source>
        <dbReference type="Google" id="ProtNLM"/>
    </source>
</evidence>
<accession>A0AA40F8J9</accession>
<dbReference type="Gene3D" id="2.40.70.10">
    <property type="entry name" value="Acid Proteases"/>
    <property type="match status" value="1"/>
</dbReference>
<dbReference type="EMBL" id="JAUKUD010000001">
    <property type="protein sequence ID" value="KAK0753007.1"/>
    <property type="molecule type" value="Genomic_DNA"/>
</dbReference>
<dbReference type="AlphaFoldDB" id="A0AA40F8J9"/>
<evidence type="ECO:0000313" key="2">
    <source>
        <dbReference type="EMBL" id="KAK0753007.1"/>
    </source>
</evidence>
<comment type="caution">
    <text evidence="2">The sequence shown here is derived from an EMBL/GenBank/DDBJ whole genome shotgun (WGS) entry which is preliminary data.</text>
</comment>
<dbReference type="InterPro" id="IPR021109">
    <property type="entry name" value="Peptidase_aspartic_dom_sf"/>
</dbReference>
<evidence type="ECO:0000313" key="3">
    <source>
        <dbReference type="Proteomes" id="UP001172155"/>
    </source>
</evidence>
<keyword evidence="1" id="KW-0732">Signal</keyword>
<proteinExistence type="predicted"/>
<dbReference type="Proteomes" id="UP001172155">
    <property type="component" value="Unassembled WGS sequence"/>
</dbReference>
<sequence>MSLGRFITALSVVALGGRASAATPGVLQIPFTSDALVSLNDPGGQYGGPGQMTYGQAHNQASMGRYGPDGPWQAVAISVGDFALKESTRNPYSGVWPVIGGVTFLLGGQAGGNYTAQASQRKQSVSFRPDPSTYFTNAIMTYDGQTSAESAALVTANSSVGQLSVHRLLGASDYESFNFTAEVVEMTVWEISLRNGGKYTPKTGLLGMKAVLNSLTGNVCTTACTKEDFKNIGVIGSRTFSLHIGSVSTIIGQQGSFALGGYEQTRIVGPVGVFDLMDDMPVVFLRDLFLGVESGYSPFLTDRADNISVFTGLPLGDVRSAELNSKLRASQGSVVLTPSAAAPGIYLPRYLCEGLAPYLPVIHDPSTGYYLWDTASPFYNVVVNSAGYLGFVISDRNARNITIKVPFILLDLDLEPPLVPVTTKYFPCHPLPSSPGGHWLLGRAFLQAAFFGYSLDQNVSYLAQAPGPDVEQSVVRAWRPESVGVPEDSSLPLDAFYRSWWRHMFRLNTPLDPVSGVPLRATGGGGLRRGKRGGGGAVELGLGGTEVVELGDEKEKEVGVVERKEQVSD</sequence>